<feature type="signal peptide" evidence="1">
    <location>
        <begin position="1"/>
        <end position="21"/>
    </location>
</feature>
<evidence type="ECO:0000313" key="3">
    <source>
        <dbReference type="Proteomes" id="UP001589683"/>
    </source>
</evidence>
<dbReference type="EMBL" id="JBHMEA010000016">
    <property type="protein sequence ID" value="MFB9231282.1"/>
    <property type="molecule type" value="Genomic_DNA"/>
</dbReference>
<keyword evidence="1" id="KW-0732">Signal</keyword>
<protein>
    <submittedName>
        <fullName evidence="2">Lipid A-modifier LpxR family protein</fullName>
    </submittedName>
</protein>
<dbReference type="InterPro" id="IPR018707">
    <property type="entry name" value="LpxR"/>
</dbReference>
<dbReference type="InterPro" id="IPR037107">
    <property type="entry name" value="Put_OMP_sf"/>
</dbReference>
<dbReference type="Pfam" id="PF09982">
    <property type="entry name" value="LpxR"/>
    <property type="match status" value="1"/>
</dbReference>
<evidence type="ECO:0000256" key="1">
    <source>
        <dbReference type="SAM" id="SignalP"/>
    </source>
</evidence>
<name>A0ABV5JFJ3_9RHOB</name>
<gene>
    <name evidence="2" type="ORF">ACFFUT_05725</name>
</gene>
<feature type="chain" id="PRO_5045179385" evidence="1">
    <location>
        <begin position="22"/>
        <end position="309"/>
    </location>
</feature>
<reference evidence="2 3" key="1">
    <citation type="submission" date="2024-09" db="EMBL/GenBank/DDBJ databases">
        <authorList>
            <person name="Sun Q."/>
            <person name="Mori K."/>
        </authorList>
    </citation>
    <scope>NUCLEOTIDE SEQUENCE [LARGE SCALE GENOMIC DNA]</scope>
    <source>
        <strain evidence="2 3">CECT 8726</strain>
    </source>
</reference>
<organism evidence="2 3">
    <name type="scientific">Pseudohalocynthiibacter aestuariivivens</name>
    <dbReference type="NCBI Taxonomy" id="1591409"/>
    <lineage>
        <taxon>Bacteria</taxon>
        <taxon>Pseudomonadati</taxon>
        <taxon>Pseudomonadota</taxon>
        <taxon>Alphaproteobacteria</taxon>
        <taxon>Rhodobacterales</taxon>
        <taxon>Paracoccaceae</taxon>
        <taxon>Pseudohalocynthiibacter</taxon>
    </lineage>
</organism>
<evidence type="ECO:0000313" key="2">
    <source>
        <dbReference type="EMBL" id="MFB9231282.1"/>
    </source>
</evidence>
<dbReference type="Proteomes" id="UP001589683">
    <property type="component" value="Unassembled WGS sequence"/>
</dbReference>
<accession>A0ABV5JFJ3</accession>
<dbReference type="Gene3D" id="2.40.128.140">
    <property type="entry name" value="Outer membrane protein"/>
    <property type="match status" value="1"/>
</dbReference>
<proteinExistence type="predicted"/>
<sequence length="309" mass="34096">MRTTLAGIFCAFFLSALPVNAQDSTVVPLERETLGYGRLFTNDFLGDGEDRWRTGSYAMSRIRGYQWDGERPEAFSDLLEFRLRAEILAPDNLVTPAAGDRRYAGALSLGMHTHFQRGQTEMSLGADLVVTGPQTGLGAFQREAHKLLDVDVPTVLGNQIADGFHPGVTYEAGRPFRLSETAMVRPFVEMQVGAEDLVRIGADMIIGRFGQRDLFVRDVSSGQLYSAVRQGDQGTSFVVGGDIAKVDSSIYLPDANGYVLTDSRDRLRAGVHWQGERTGVFYGLTWLGREFEAQNDSQIVGSINLRLNF</sequence>
<keyword evidence="3" id="KW-1185">Reference proteome</keyword>
<dbReference type="RefSeq" id="WP_213888916.1">
    <property type="nucleotide sequence ID" value="NZ_JAGFNU010000005.1"/>
</dbReference>
<comment type="caution">
    <text evidence="2">The sequence shown here is derived from an EMBL/GenBank/DDBJ whole genome shotgun (WGS) entry which is preliminary data.</text>
</comment>